<organism evidence="8">
    <name type="scientific">Burkholderia territorii</name>
    <dbReference type="NCBI Taxonomy" id="1503055"/>
    <lineage>
        <taxon>Bacteria</taxon>
        <taxon>Pseudomonadati</taxon>
        <taxon>Pseudomonadota</taxon>
        <taxon>Betaproteobacteria</taxon>
        <taxon>Burkholderiales</taxon>
        <taxon>Burkholderiaceae</taxon>
        <taxon>Burkholderia</taxon>
        <taxon>Burkholderia cepacia complex</taxon>
    </lineage>
</organism>
<protein>
    <recommendedName>
        <fullName evidence="9">Two-component system response regulator</fullName>
    </recommendedName>
</protein>
<feature type="domain" description="OmpR/PhoB-type" evidence="7">
    <location>
        <begin position="127"/>
        <end position="226"/>
    </location>
</feature>
<feature type="domain" description="Response regulatory" evidence="6">
    <location>
        <begin position="2"/>
        <end position="117"/>
    </location>
</feature>
<dbReference type="Gene3D" id="1.10.10.10">
    <property type="entry name" value="Winged helix-like DNA-binding domain superfamily/Winged helix DNA-binding domain"/>
    <property type="match status" value="1"/>
</dbReference>
<dbReference type="Pfam" id="PF00072">
    <property type="entry name" value="Response_reg"/>
    <property type="match status" value="1"/>
</dbReference>
<dbReference type="RefSeq" id="WP_060347198.1">
    <property type="nucleotide sequence ID" value="NZ_LPLZ01000040.1"/>
</dbReference>
<keyword evidence="1 4" id="KW-0597">Phosphoprotein</keyword>
<feature type="modified residue" description="4-aspartylphosphate" evidence="4">
    <location>
        <position position="51"/>
    </location>
</feature>
<dbReference type="PROSITE" id="PS50110">
    <property type="entry name" value="RESPONSE_REGULATORY"/>
    <property type="match status" value="1"/>
</dbReference>
<dbReference type="SMART" id="SM00862">
    <property type="entry name" value="Trans_reg_C"/>
    <property type="match status" value="1"/>
</dbReference>
<dbReference type="SMART" id="SM00448">
    <property type="entry name" value="REC"/>
    <property type="match status" value="1"/>
</dbReference>
<dbReference type="Proteomes" id="UP000068016">
    <property type="component" value="Unassembled WGS sequence"/>
</dbReference>
<evidence type="ECO:0000256" key="1">
    <source>
        <dbReference type="ARBA" id="ARBA00022553"/>
    </source>
</evidence>
<feature type="DNA-binding region" description="OmpR/PhoB-type" evidence="5">
    <location>
        <begin position="127"/>
        <end position="226"/>
    </location>
</feature>
<evidence type="ECO:0008006" key="9">
    <source>
        <dbReference type="Google" id="ProtNLM"/>
    </source>
</evidence>
<dbReference type="Pfam" id="PF00486">
    <property type="entry name" value="Trans_reg_C"/>
    <property type="match status" value="1"/>
</dbReference>
<evidence type="ECO:0000313" key="8">
    <source>
        <dbReference type="EMBL" id="KWN16834.1"/>
    </source>
</evidence>
<dbReference type="GO" id="GO:0000156">
    <property type="term" value="F:phosphorelay response regulator activity"/>
    <property type="evidence" value="ECO:0007669"/>
    <property type="project" value="TreeGrafter"/>
</dbReference>
<dbReference type="PROSITE" id="PS51755">
    <property type="entry name" value="OMPR_PHOB"/>
    <property type="match status" value="1"/>
</dbReference>
<dbReference type="InterPro" id="IPR001867">
    <property type="entry name" value="OmpR/PhoB-type_DNA-bd"/>
</dbReference>
<dbReference type="InterPro" id="IPR001789">
    <property type="entry name" value="Sig_transdc_resp-reg_receiver"/>
</dbReference>
<dbReference type="AlphaFoldDB" id="A0A119VKR4"/>
<name>A0A119VKR4_9BURK</name>
<dbReference type="GO" id="GO:0005829">
    <property type="term" value="C:cytosol"/>
    <property type="evidence" value="ECO:0007669"/>
    <property type="project" value="TreeGrafter"/>
</dbReference>
<keyword evidence="3 5" id="KW-0238">DNA-binding</keyword>
<comment type="caution">
    <text evidence="8">The sequence shown here is derived from an EMBL/GenBank/DDBJ whole genome shotgun (WGS) entry which is preliminary data.</text>
</comment>
<evidence type="ECO:0000259" key="6">
    <source>
        <dbReference type="PROSITE" id="PS50110"/>
    </source>
</evidence>
<sequence length="236" mass="26565">MRLGILEDDPVQAAFAREVLSSAGHDCRVYAEGHLLVHDLREESFDLLVLDWNVPDMPGTAVLRWVRHHLPGHMPVLFVTCHDQGTDIEAMLNAGADDYIVKPVSAGVFRARVSALLRRAYQPVPNADKAAFGEFDFDLRAKQVYRKGQRIGLTTKEFDLALLLFQHMGQLVSRKQVLETVYPRQGELPAHILETYVLMVRVKLGLNADHGYRLRAAFHYGYRLEPLTEHGGQGVA</sequence>
<evidence type="ECO:0000256" key="3">
    <source>
        <dbReference type="ARBA" id="ARBA00023125"/>
    </source>
</evidence>
<dbReference type="SUPFAM" id="SSF52172">
    <property type="entry name" value="CheY-like"/>
    <property type="match status" value="1"/>
</dbReference>
<dbReference type="PANTHER" id="PTHR48111:SF40">
    <property type="entry name" value="PHOSPHATE REGULON TRANSCRIPTIONAL REGULATORY PROTEIN PHOB"/>
    <property type="match status" value="1"/>
</dbReference>
<dbReference type="Gene3D" id="6.10.250.690">
    <property type="match status" value="1"/>
</dbReference>
<evidence type="ECO:0000259" key="7">
    <source>
        <dbReference type="PROSITE" id="PS51755"/>
    </source>
</evidence>
<dbReference type="GO" id="GO:0032993">
    <property type="term" value="C:protein-DNA complex"/>
    <property type="evidence" value="ECO:0007669"/>
    <property type="project" value="TreeGrafter"/>
</dbReference>
<gene>
    <name evidence="8" type="ORF">WT83_14105</name>
</gene>
<dbReference type="PANTHER" id="PTHR48111">
    <property type="entry name" value="REGULATOR OF RPOS"/>
    <property type="match status" value="1"/>
</dbReference>
<dbReference type="CDD" id="cd17574">
    <property type="entry name" value="REC_OmpR"/>
    <property type="match status" value="1"/>
</dbReference>
<dbReference type="Gene3D" id="3.40.50.2300">
    <property type="match status" value="1"/>
</dbReference>
<proteinExistence type="predicted"/>
<dbReference type="InterPro" id="IPR011006">
    <property type="entry name" value="CheY-like_superfamily"/>
</dbReference>
<evidence type="ECO:0000256" key="5">
    <source>
        <dbReference type="PROSITE-ProRule" id="PRU01091"/>
    </source>
</evidence>
<evidence type="ECO:0000256" key="2">
    <source>
        <dbReference type="ARBA" id="ARBA00023012"/>
    </source>
</evidence>
<keyword evidence="2" id="KW-0902">Two-component regulatory system</keyword>
<dbReference type="EMBL" id="LPLZ01000040">
    <property type="protein sequence ID" value="KWN16834.1"/>
    <property type="molecule type" value="Genomic_DNA"/>
</dbReference>
<accession>A0A119VKR4</accession>
<dbReference type="GO" id="GO:0006355">
    <property type="term" value="P:regulation of DNA-templated transcription"/>
    <property type="evidence" value="ECO:0007669"/>
    <property type="project" value="InterPro"/>
</dbReference>
<dbReference type="GO" id="GO:0000976">
    <property type="term" value="F:transcription cis-regulatory region binding"/>
    <property type="evidence" value="ECO:0007669"/>
    <property type="project" value="TreeGrafter"/>
</dbReference>
<dbReference type="InterPro" id="IPR036388">
    <property type="entry name" value="WH-like_DNA-bd_sf"/>
</dbReference>
<evidence type="ECO:0000256" key="4">
    <source>
        <dbReference type="PROSITE-ProRule" id="PRU00169"/>
    </source>
</evidence>
<reference evidence="8" key="1">
    <citation type="submission" date="2015-11" db="EMBL/GenBank/DDBJ databases">
        <title>Expanding the genomic diversity of Burkholderia species for the development of highly accurate diagnostics.</title>
        <authorList>
            <person name="Sahl J."/>
            <person name="Keim P."/>
            <person name="Wagner D."/>
        </authorList>
    </citation>
    <scope>NUCLEOTIDE SEQUENCE [LARGE SCALE GENOMIC DNA]</scope>
    <source>
        <strain evidence="8">MSMB793WGS</strain>
    </source>
</reference>
<dbReference type="CDD" id="cd00383">
    <property type="entry name" value="trans_reg_C"/>
    <property type="match status" value="1"/>
</dbReference>
<dbReference type="InterPro" id="IPR039420">
    <property type="entry name" value="WalR-like"/>
</dbReference>